<dbReference type="Proteomes" id="UP000494174">
    <property type="component" value="Unassembled WGS sequence"/>
</dbReference>
<organism evidence="1 2">
    <name type="scientific">Burkholderia lata (strain ATCC 17760 / DSM 23089 / LMG 22485 / NCIMB 9086 / R18194 / 383)</name>
    <dbReference type="NCBI Taxonomy" id="482957"/>
    <lineage>
        <taxon>Bacteria</taxon>
        <taxon>Pseudomonadati</taxon>
        <taxon>Pseudomonadota</taxon>
        <taxon>Betaproteobacteria</taxon>
        <taxon>Burkholderiales</taxon>
        <taxon>Burkholderiaceae</taxon>
        <taxon>Burkholderia</taxon>
        <taxon>Burkholderia cepacia complex</taxon>
    </lineage>
</organism>
<reference evidence="1 2" key="1">
    <citation type="submission" date="2019-09" db="EMBL/GenBank/DDBJ databases">
        <authorList>
            <person name="Depoorter E."/>
        </authorList>
    </citation>
    <scope>NUCLEOTIDE SEQUENCE [LARGE SCALE GENOMIC DNA]</scope>
    <source>
        <strain evidence="1">R-15945</strain>
    </source>
</reference>
<evidence type="ECO:0000313" key="2">
    <source>
        <dbReference type="Proteomes" id="UP000494174"/>
    </source>
</evidence>
<proteinExistence type="predicted"/>
<sequence>MCAGIVIYGTEPNQAASALSMAEDLFRQFGGEVVGASFLKFVVRDGEKFIDDQEARAADLRGMILNGEVTSFRMYGDEKGDGAPVISFGYNDATYGGLSYVDIQFYGSIYEMSEEVGEFLGDAPSHLIFKYAIAYDAEKSSVAYKYSTGVNLIRIFPFENTSLFTRELPGRVPGSASYEGVKLRMIYPLNVLNEEHLEIRVNDLSLKEWIESDSSRGSLKSISNKMWLWSVKETDLPEVNNACGEAGILIAWQKAPANKPARKLP</sequence>
<dbReference type="EMBL" id="CABVPU010000017">
    <property type="protein sequence ID" value="VWB92605.1"/>
    <property type="molecule type" value="Genomic_DNA"/>
</dbReference>
<protein>
    <submittedName>
        <fullName evidence="1">Uncharacterized protein</fullName>
    </submittedName>
</protein>
<evidence type="ECO:0000313" key="1">
    <source>
        <dbReference type="EMBL" id="VWB92605.1"/>
    </source>
</evidence>
<accession>A0A6P2NGV0</accession>
<name>A0A6P2NGV0_BURL3</name>
<dbReference type="AlphaFoldDB" id="A0A6P2NGV0"/>
<gene>
    <name evidence="1" type="ORF">BLA15945_04472</name>
</gene>